<comment type="caution">
    <text evidence="2">The sequence shown here is derived from an EMBL/GenBank/DDBJ whole genome shotgun (WGS) entry which is preliminary data.</text>
</comment>
<dbReference type="Proteomes" id="UP001515480">
    <property type="component" value="Unassembled WGS sequence"/>
</dbReference>
<dbReference type="EMBL" id="JBGBPQ010000026">
    <property type="protein sequence ID" value="KAL1499158.1"/>
    <property type="molecule type" value="Genomic_DNA"/>
</dbReference>
<keyword evidence="3" id="KW-1185">Reference proteome</keyword>
<evidence type="ECO:0000313" key="2">
    <source>
        <dbReference type="EMBL" id="KAL1499158.1"/>
    </source>
</evidence>
<name>A0AB34IFS0_PRYPA</name>
<protein>
    <submittedName>
        <fullName evidence="2">Uncharacterized protein</fullName>
    </submittedName>
</protein>
<keyword evidence="1" id="KW-0472">Membrane</keyword>
<sequence>MYSVSSYTAPWPSTRSGAQAASRVCVLLLLLLHHHHHHHLLLLLLLLLHHHHHHHHHLLLLLLLLPFLLLLLSSPCMPLFARLSSRARGASKHRRLTDDDDVESGGFEMEHSTPPELRAFVEEQAAILSVLRDFQEAEATEGPAVLTSHAFSSVLERVATAQHTQRALLQRLDPKLPVYQTMLKQSKAMLELFATLTASLGQLASDSPMIRC</sequence>
<keyword evidence="1" id="KW-1133">Transmembrane helix</keyword>
<gene>
    <name evidence="2" type="ORF">AB1Y20_013669</name>
</gene>
<accession>A0AB34IFS0</accession>
<dbReference type="AlphaFoldDB" id="A0AB34IFS0"/>
<reference evidence="2 3" key="1">
    <citation type="journal article" date="2024" name="Science">
        <title>Giant polyketide synthase enzymes in the biosynthesis of giant marine polyether toxins.</title>
        <authorList>
            <person name="Fallon T.R."/>
            <person name="Shende V.V."/>
            <person name="Wierzbicki I.H."/>
            <person name="Pendleton A.L."/>
            <person name="Watervoot N.F."/>
            <person name="Auber R.P."/>
            <person name="Gonzalez D.J."/>
            <person name="Wisecaver J.H."/>
            <person name="Moore B.S."/>
        </authorList>
    </citation>
    <scope>NUCLEOTIDE SEQUENCE [LARGE SCALE GENOMIC DNA]</scope>
    <source>
        <strain evidence="2 3">12B1</strain>
    </source>
</reference>
<organism evidence="2 3">
    <name type="scientific">Prymnesium parvum</name>
    <name type="common">Toxic golden alga</name>
    <dbReference type="NCBI Taxonomy" id="97485"/>
    <lineage>
        <taxon>Eukaryota</taxon>
        <taxon>Haptista</taxon>
        <taxon>Haptophyta</taxon>
        <taxon>Prymnesiophyceae</taxon>
        <taxon>Prymnesiales</taxon>
        <taxon>Prymnesiaceae</taxon>
        <taxon>Prymnesium</taxon>
    </lineage>
</organism>
<evidence type="ECO:0000313" key="3">
    <source>
        <dbReference type="Proteomes" id="UP001515480"/>
    </source>
</evidence>
<keyword evidence="1" id="KW-0812">Transmembrane</keyword>
<evidence type="ECO:0000256" key="1">
    <source>
        <dbReference type="SAM" id="Phobius"/>
    </source>
</evidence>
<proteinExistence type="predicted"/>
<feature type="transmembrane region" description="Helical" evidence="1">
    <location>
        <begin position="58"/>
        <end position="81"/>
    </location>
</feature>